<dbReference type="Pfam" id="PF00460">
    <property type="entry name" value="Flg_bb_rod"/>
    <property type="match status" value="1"/>
</dbReference>
<reference evidence="6 7" key="1">
    <citation type="submission" date="2021-03" db="EMBL/GenBank/DDBJ databases">
        <title>Caproiciproducens sp. nov. isolated from feces of cow.</title>
        <authorList>
            <person name="Choi J.-Y."/>
        </authorList>
    </citation>
    <scope>NUCLEOTIDE SEQUENCE [LARGE SCALE GENOMIC DNA]</scope>
    <source>
        <strain evidence="6 7">AGMB10547</strain>
    </source>
</reference>
<dbReference type="InterPro" id="IPR010930">
    <property type="entry name" value="Flg_bb/hook_C_dom"/>
</dbReference>
<feature type="domain" description="Flagellar basal-body/hook protein C-terminal" evidence="4">
    <location>
        <begin position="198"/>
        <end position="237"/>
    </location>
</feature>
<keyword evidence="6" id="KW-0966">Cell projection</keyword>
<dbReference type="NCBIfam" id="TIGR03506">
    <property type="entry name" value="FlgEFG_subfam"/>
    <property type="match status" value="1"/>
</dbReference>
<dbReference type="Pfam" id="PF06429">
    <property type="entry name" value="Flg_bbr_C"/>
    <property type="match status" value="1"/>
</dbReference>
<keyword evidence="7" id="KW-1185">Reference proteome</keyword>
<evidence type="ECO:0000313" key="6">
    <source>
        <dbReference type="EMBL" id="MBW7573369.1"/>
    </source>
</evidence>
<proteinExistence type="inferred from homology"/>
<protein>
    <submittedName>
        <fullName evidence="6">Flagellar hook-basal body complex protein</fullName>
    </submittedName>
</protein>
<keyword evidence="2" id="KW-0975">Bacterial flagellum</keyword>
<dbReference type="PANTHER" id="PTHR30435">
    <property type="entry name" value="FLAGELLAR PROTEIN"/>
    <property type="match status" value="1"/>
</dbReference>
<name>A0ABS7DPY8_9FIRM</name>
<dbReference type="InterPro" id="IPR001444">
    <property type="entry name" value="Flag_bb_rod_N"/>
</dbReference>
<comment type="caution">
    <text evidence="6">The sequence shown here is derived from an EMBL/GenBank/DDBJ whole genome shotgun (WGS) entry which is preliminary data.</text>
</comment>
<dbReference type="InterPro" id="IPR053967">
    <property type="entry name" value="LlgE_F_G-like_D1"/>
</dbReference>
<comment type="subcellular location">
    <subcellularLocation>
        <location evidence="2">Bacterial flagellum basal body</location>
    </subcellularLocation>
</comment>
<evidence type="ECO:0000259" key="4">
    <source>
        <dbReference type="Pfam" id="PF06429"/>
    </source>
</evidence>
<feature type="domain" description="Flagellar basal body rod protein N-terminal" evidence="3">
    <location>
        <begin position="6"/>
        <end position="35"/>
    </location>
</feature>
<dbReference type="InterPro" id="IPR020013">
    <property type="entry name" value="Flagellar_FlgE/F/G"/>
</dbReference>
<evidence type="ECO:0000256" key="2">
    <source>
        <dbReference type="RuleBase" id="RU362116"/>
    </source>
</evidence>
<dbReference type="EMBL" id="JAGFNZ010000004">
    <property type="protein sequence ID" value="MBW7573369.1"/>
    <property type="molecule type" value="Genomic_DNA"/>
</dbReference>
<dbReference type="InterPro" id="IPR037925">
    <property type="entry name" value="FlgE/F/G-like"/>
</dbReference>
<organism evidence="6 7">
    <name type="scientific">Caproiciproducens faecalis</name>
    <dbReference type="NCBI Taxonomy" id="2820301"/>
    <lineage>
        <taxon>Bacteria</taxon>
        <taxon>Bacillati</taxon>
        <taxon>Bacillota</taxon>
        <taxon>Clostridia</taxon>
        <taxon>Eubacteriales</taxon>
        <taxon>Acutalibacteraceae</taxon>
        <taxon>Caproiciproducens</taxon>
    </lineage>
</organism>
<dbReference type="PANTHER" id="PTHR30435:SF19">
    <property type="entry name" value="FLAGELLAR BASAL-BODY ROD PROTEIN FLGG"/>
    <property type="match status" value="1"/>
</dbReference>
<evidence type="ECO:0000259" key="3">
    <source>
        <dbReference type="Pfam" id="PF00460"/>
    </source>
</evidence>
<evidence type="ECO:0000259" key="5">
    <source>
        <dbReference type="Pfam" id="PF22692"/>
    </source>
</evidence>
<feature type="domain" description="Flagellar hook protein FlgE/F/G-like D1" evidence="5">
    <location>
        <begin position="90"/>
        <end position="152"/>
    </location>
</feature>
<comment type="similarity">
    <text evidence="1 2">Belongs to the flagella basal body rod proteins family.</text>
</comment>
<accession>A0ABS7DPY8</accession>
<keyword evidence="6" id="KW-0282">Flagellum</keyword>
<evidence type="ECO:0000313" key="7">
    <source>
        <dbReference type="Proteomes" id="UP000719942"/>
    </source>
</evidence>
<dbReference type="SUPFAM" id="SSF117143">
    <property type="entry name" value="Flagellar hook protein flgE"/>
    <property type="match status" value="1"/>
</dbReference>
<keyword evidence="6" id="KW-0969">Cilium</keyword>
<dbReference type="Pfam" id="PF22692">
    <property type="entry name" value="LlgE_F_G_D1"/>
    <property type="match status" value="1"/>
</dbReference>
<dbReference type="Proteomes" id="UP000719942">
    <property type="component" value="Unassembled WGS sequence"/>
</dbReference>
<evidence type="ECO:0000256" key="1">
    <source>
        <dbReference type="ARBA" id="ARBA00009677"/>
    </source>
</evidence>
<gene>
    <name evidence="6" type="ORF">J5W02_11170</name>
</gene>
<dbReference type="RefSeq" id="WP_219965772.1">
    <property type="nucleotide sequence ID" value="NZ_JAGFNZ010000004.1"/>
</dbReference>
<sequence length="243" mass="26070">MVRGFYALGSGMLTQSRILTGVSNNLANIETPGYKRKEITASTFGSMVINRVDSQKTPIGTMSLITTADKTNVIHSEGTLKNTERPLDFAIQGEGFFAVQGANGTVYTRNGSFNVDAEGYLVLDNVGRVLGQNGPIQVGTDQFTADAQGNLTVNGNIAGKIAVYNFNDYNNLQIAPNGMFTGNNAALVQNPNIMWKTIEGSNVNAAEEMTDALSAQRNLQNCSQAIKMYDQVLSDAVTNIAKI</sequence>